<accession>A0ABS1DBI4</accession>
<evidence type="ECO:0000256" key="3">
    <source>
        <dbReference type="SAM" id="MobiDB-lite"/>
    </source>
</evidence>
<evidence type="ECO:0000313" key="6">
    <source>
        <dbReference type="Proteomes" id="UP001296873"/>
    </source>
</evidence>
<dbReference type="InterPro" id="IPR003439">
    <property type="entry name" value="ABC_transporter-like_ATP-bd"/>
</dbReference>
<dbReference type="InterPro" id="IPR003593">
    <property type="entry name" value="AAA+_ATPase"/>
</dbReference>
<dbReference type="Proteomes" id="UP001296873">
    <property type="component" value="Unassembled WGS sequence"/>
</dbReference>
<dbReference type="EMBL" id="NRRL01000005">
    <property type="protein sequence ID" value="MBK1667282.1"/>
    <property type="molecule type" value="Genomic_DNA"/>
</dbReference>
<sequence length="290" mass="31670">MSVQPAETAVVPGARAPGTAASPGAPHRSEQLTVRGLRKRYGAKEADVLQDVAFVLREGESLAVIGANGSGKSTMLRCCLRLIEPDTGEIEMLGQDVMSARERSLRRLRAHVGFVFQRHNLVPRLSVLSNVLHGAQARAASPRNWFQATAPGRLRAEALACLERVGLTELAGRRSDRLSGGQSQRVAIARTLMQRPRLVFADEPAASLDPTAGEEVMELFAQLMRDEGVGVLFTCHDLDHARRYGDRVLALRQGRVMFDRAVGEVDFDGLRQLYGPVPAAERSPREVLYG</sequence>
<evidence type="ECO:0000259" key="4">
    <source>
        <dbReference type="PROSITE" id="PS50893"/>
    </source>
</evidence>
<dbReference type="Gene3D" id="3.40.50.300">
    <property type="entry name" value="P-loop containing nucleotide triphosphate hydrolases"/>
    <property type="match status" value="1"/>
</dbReference>
<dbReference type="SMART" id="SM00382">
    <property type="entry name" value="AAA"/>
    <property type="match status" value="1"/>
</dbReference>
<dbReference type="InterPro" id="IPR015854">
    <property type="entry name" value="ABC_transpr_LolD-like"/>
</dbReference>
<feature type="region of interest" description="Disordered" evidence="3">
    <location>
        <begin position="1"/>
        <end position="31"/>
    </location>
</feature>
<dbReference type="Pfam" id="PF00005">
    <property type="entry name" value="ABC_tran"/>
    <property type="match status" value="1"/>
</dbReference>
<comment type="caution">
    <text evidence="5">The sequence shown here is derived from an EMBL/GenBank/DDBJ whole genome shotgun (WGS) entry which is preliminary data.</text>
</comment>
<keyword evidence="6" id="KW-1185">Reference proteome</keyword>
<dbReference type="PANTHER" id="PTHR24220">
    <property type="entry name" value="IMPORT ATP-BINDING PROTEIN"/>
    <property type="match status" value="1"/>
</dbReference>
<keyword evidence="2" id="KW-0067">ATP-binding</keyword>
<reference evidence="5 6" key="1">
    <citation type="journal article" date="2020" name="Microorganisms">
        <title>Osmotic Adaptation and Compatible Solute Biosynthesis of Phototrophic Bacteria as Revealed from Genome Analyses.</title>
        <authorList>
            <person name="Imhoff J.F."/>
            <person name="Rahn T."/>
            <person name="Kunzel S."/>
            <person name="Keller A."/>
            <person name="Neulinger S.C."/>
        </authorList>
    </citation>
    <scope>NUCLEOTIDE SEQUENCE [LARGE SCALE GENOMIC DNA]</scope>
    <source>
        <strain evidence="5 6">DSM 9895</strain>
    </source>
</reference>
<feature type="domain" description="ABC transporter" evidence="4">
    <location>
        <begin position="32"/>
        <end position="278"/>
    </location>
</feature>
<gene>
    <name evidence="5" type="ORF">CKO28_04390</name>
</gene>
<dbReference type="InterPro" id="IPR027417">
    <property type="entry name" value="P-loop_NTPase"/>
</dbReference>
<organism evidence="5 6">
    <name type="scientific">Rhodovibrio sodomensis</name>
    <dbReference type="NCBI Taxonomy" id="1088"/>
    <lineage>
        <taxon>Bacteria</taxon>
        <taxon>Pseudomonadati</taxon>
        <taxon>Pseudomonadota</taxon>
        <taxon>Alphaproteobacteria</taxon>
        <taxon>Rhodospirillales</taxon>
        <taxon>Rhodovibrionaceae</taxon>
        <taxon>Rhodovibrio</taxon>
    </lineage>
</organism>
<evidence type="ECO:0000256" key="2">
    <source>
        <dbReference type="ARBA" id="ARBA00022840"/>
    </source>
</evidence>
<dbReference type="PROSITE" id="PS50893">
    <property type="entry name" value="ABC_TRANSPORTER_2"/>
    <property type="match status" value="1"/>
</dbReference>
<dbReference type="SUPFAM" id="SSF52540">
    <property type="entry name" value="P-loop containing nucleoside triphosphate hydrolases"/>
    <property type="match status" value="1"/>
</dbReference>
<evidence type="ECO:0000313" key="5">
    <source>
        <dbReference type="EMBL" id="MBK1667282.1"/>
    </source>
</evidence>
<proteinExistence type="predicted"/>
<evidence type="ECO:0000256" key="1">
    <source>
        <dbReference type="ARBA" id="ARBA00022741"/>
    </source>
</evidence>
<protein>
    <recommendedName>
        <fullName evidence="4">ABC transporter domain-containing protein</fullName>
    </recommendedName>
</protein>
<dbReference type="InterPro" id="IPR017871">
    <property type="entry name" value="ABC_transporter-like_CS"/>
</dbReference>
<name>A0ABS1DBI4_9PROT</name>
<dbReference type="PROSITE" id="PS00211">
    <property type="entry name" value="ABC_TRANSPORTER_1"/>
    <property type="match status" value="1"/>
</dbReference>
<dbReference type="RefSeq" id="WP_200339345.1">
    <property type="nucleotide sequence ID" value="NZ_NRRL01000005.1"/>
</dbReference>
<keyword evidence="1" id="KW-0547">Nucleotide-binding</keyword>